<feature type="non-terminal residue" evidence="1">
    <location>
        <position position="1"/>
    </location>
</feature>
<name>W6XPC7_COCC2</name>
<dbReference type="HOGENOM" id="CLU_3019782_0_0_1"/>
<organism evidence="1 2">
    <name type="scientific">Cochliobolus carbonum (strain 26-R-13)</name>
    <name type="common">Maize leaf spot fungus</name>
    <name type="synonym">Bipolaris zeicola</name>
    <dbReference type="NCBI Taxonomy" id="930089"/>
    <lineage>
        <taxon>Eukaryota</taxon>
        <taxon>Fungi</taxon>
        <taxon>Dikarya</taxon>
        <taxon>Ascomycota</taxon>
        <taxon>Pezizomycotina</taxon>
        <taxon>Dothideomycetes</taxon>
        <taxon>Pleosporomycetidae</taxon>
        <taxon>Pleosporales</taxon>
        <taxon>Pleosporineae</taxon>
        <taxon>Pleosporaceae</taxon>
        <taxon>Bipolaris</taxon>
    </lineage>
</organism>
<dbReference type="KEGG" id="bze:COCCADRAFT_107250"/>
<protein>
    <submittedName>
        <fullName evidence="1">Uncharacterized protein</fullName>
    </submittedName>
</protein>
<evidence type="ECO:0000313" key="1">
    <source>
        <dbReference type="EMBL" id="EUC29172.1"/>
    </source>
</evidence>
<accession>W6XPC7</accession>
<reference evidence="1 2" key="1">
    <citation type="journal article" date="2013" name="PLoS Genet.">
        <title>Comparative genome structure, secondary metabolite, and effector coding capacity across Cochliobolus pathogens.</title>
        <authorList>
            <person name="Condon B.J."/>
            <person name="Leng Y."/>
            <person name="Wu D."/>
            <person name="Bushley K.E."/>
            <person name="Ohm R.A."/>
            <person name="Otillar R."/>
            <person name="Martin J."/>
            <person name="Schackwitz W."/>
            <person name="Grimwood J."/>
            <person name="MohdZainudin N."/>
            <person name="Xue C."/>
            <person name="Wang R."/>
            <person name="Manning V.A."/>
            <person name="Dhillon B."/>
            <person name="Tu Z.J."/>
            <person name="Steffenson B.J."/>
            <person name="Salamov A."/>
            <person name="Sun H."/>
            <person name="Lowry S."/>
            <person name="LaButti K."/>
            <person name="Han J."/>
            <person name="Copeland A."/>
            <person name="Lindquist E."/>
            <person name="Barry K."/>
            <person name="Schmutz J."/>
            <person name="Baker S.E."/>
            <person name="Ciuffetti L.M."/>
            <person name="Grigoriev I.V."/>
            <person name="Zhong S."/>
            <person name="Turgeon B.G."/>
        </authorList>
    </citation>
    <scope>NUCLEOTIDE SEQUENCE [LARGE SCALE GENOMIC DNA]</scope>
    <source>
        <strain evidence="1 2">26-R-13</strain>
    </source>
</reference>
<dbReference type="GeneID" id="19143535"/>
<proteinExistence type="predicted"/>
<evidence type="ECO:0000313" key="2">
    <source>
        <dbReference type="Proteomes" id="UP000053841"/>
    </source>
</evidence>
<dbReference type="Proteomes" id="UP000053841">
    <property type="component" value="Unassembled WGS sequence"/>
</dbReference>
<gene>
    <name evidence="1" type="ORF">COCCADRAFT_107250</name>
</gene>
<dbReference type="RefSeq" id="XP_007716524.1">
    <property type="nucleotide sequence ID" value="XM_007718334.1"/>
</dbReference>
<dbReference type="EMBL" id="KI964763">
    <property type="protein sequence ID" value="EUC29172.1"/>
    <property type="molecule type" value="Genomic_DNA"/>
</dbReference>
<dbReference type="AlphaFoldDB" id="W6XPC7"/>
<sequence length="56" mass="6648">QGFLNYSLKGRFRLKRRYDTKSIRKRGEDTLSVMLLKRALDALSNFIHDRYGSNIQ</sequence>
<keyword evidence="2" id="KW-1185">Reference proteome</keyword>